<sequence length="157" mass="17801">MSMPELSFSCSVSDDWITESGSINDYLSPVAKVGPGGQEEQQQNIKMRCPSINVSRILRHRPATAAEKNTSNYLVQRASILNDVARWFDEKQHAPEWSHFFATAENPKTSEAKMLKIKKTWKAFNFDAKTLHRACKRMATLGLEILKLLRGMFAQAK</sequence>
<protein>
    <submittedName>
        <fullName evidence="1">Uncharacterized protein</fullName>
    </submittedName>
</protein>
<dbReference type="AlphaFoldDB" id="A0AAN9BVD3"/>
<organism evidence="1 2">
    <name type="scientific">Littorina saxatilis</name>
    <dbReference type="NCBI Taxonomy" id="31220"/>
    <lineage>
        <taxon>Eukaryota</taxon>
        <taxon>Metazoa</taxon>
        <taxon>Spiralia</taxon>
        <taxon>Lophotrochozoa</taxon>
        <taxon>Mollusca</taxon>
        <taxon>Gastropoda</taxon>
        <taxon>Caenogastropoda</taxon>
        <taxon>Littorinimorpha</taxon>
        <taxon>Littorinoidea</taxon>
        <taxon>Littorinidae</taxon>
        <taxon>Littorina</taxon>
    </lineage>
</organism>
<dbReference type="Proteomes" id="UP001374579">
    <property type="component" value="Unassembled WGS sequence"/>
</dbReference>
<comment type="caution">
    <text evidence="1">The sequence shown here is derived from an EMBL/GenBank/DDBJ whole genome shotgun (WGS) entry which is preliminary data.</text>
</comment>
<dbReference type="EMBL" id="JBAMIC010000002">
    <property type="protein sequence ID" value="KAK7112078.1"/>
    <property type="molecule type" value="Genomic_DNA"/>
</dbReference>
<reference evidence="1 2" key="1">
    <citation type="submission" date="2024-02" db="EMBL/GenBank/DDBJ databases">
        <title>Chromosome-scale genome assembly of the rough periwinkle Littorina saxatilis.</title>
        <authorList>
            <person name="De Jode A."/>
            <person name="Faria R."/>
            <person name="Formenti G."/>
            <person name="Sims Y."/>
            <person name="Smith T.P."/>
            <person name="Tracey A."/>
            <person name="Wood J.M.D."/>
            <person name="Zagrodzka Z.B."/>
            <person name="Johannesson K."/>
            <person name="Butlin R.K."/>
            <person name="Leder E.H."/>
        </authorList>
    </citation>
    <scope>NUCLEOTIDE SEQUENCE [LARGE SCALE GENOMIC DNA]</scope>
    <source>
        <strain evidence="1">Snail1</strain>
        <tissue evidence="1">Muscle</tissue>
    </source>
</reference>
<name>A0AAN9BVD3_9CAEN</name>
<gene>
    <name evidence="1" type="ORF">V1264_011588</name>
</gene>
<evidence type="ECO:0000313" key="1">
    <source>
        <dbReference type="EMBL" id="KAK7112078.1"/>
    </source>
</evidence>
<accession>A0AAN9BVD3</accession>
<proteinExistence type="predicted"/>
<evidence type="ECO:0000313" key="2">
    <source>
        <dbReference type="Proteomes" id="UP001374579"/>
    </source>
</evidence>
<keyword evidence="2" id="KW-1185">Reference proteome</keyword>